<dbReference type="PANTHER" id="PTHR37820">
    <property type="entry name" value="CELL DIVISION PROTEIN DIVIB"/>
    <property type="match status" value="1"/>
</dbReference>
<evidence type="ECO:0000256" key="6">
    <source>
        <dbReference type="SAM" id="Phobius"/>
    </source>
</evidence>
<feature type="transmembrane region" description="Helical" evidence="6">
    <location>
        <begin position="49"/>
        <end position="73"/>
    </location>
</feature>
<dbReference type="GO" id="GO:0051301">
    <property type="term" value="P:cell division"/>
    <property type="evidence" value="ECO:0007669"/>
    <property type="project" value="UniProtKB-KW"/>
</dbReference>
<dbReference type="EMBL" id="FNUL01000008">
    <property type="protein sequence ID" value="SEF78530.1"/>
    <property type="molecule type" value="Genomic_DNA"/>
</dbReference>
<accession>A0A1H5UU93</accession>
<evidence type="ECO:0000313" key="7">
    <source>
        <dbReference type="EMBL" id="SEF78530.1"/>
    </source>
</evidence>
<evidence type="ECO:0000256" key="1">
    <source>
        <dbReference type="ARBA" id="ARBA00022475"/>
    </source>
</evidence>
<keyword evidence="8" id="KW-1185">Reference proteome</keyword>
<gene>
    <name evidence="7" type="ORF">SAMN05216537_108114</name>
</gene>
<sequence length="280" mass="32268">MSKRKKEELEGYDFYDDIDELDRASDAKAKANANKSKASRKRRTNTKRVTFPLALLISFLIIFIVGFSAYVVFRVDVIEYEGNTHYSDEEMSDFLFEGKTPNSLIYFLFGNTNIEIPFIQKYDVEIKWPNKFYVTVYEKPIIGYVKYMGSYMYFDKDGIVVESSTELIDSVPEVQGLEYSSIVLNKKIEVADESIFDKILELAQGFDKYDLDVDSIFFDSEGNIYVYVGSVKVAMGNTDDYSERLFELKQLYSKLNGLSGTLYLDEFDGSQSSIIFKKDN</sequence>
<dbReference type="GO" id="GO:0005886">
    <property type="term" value="C:plasma membrane"/>
    <property type="evidence" value="ECO:0007669"/>
    <property type="project" value="TreeGrafter"/>
</dbReference>
<evidence type="ECO:0000256" key="3">
    <source>
        <dbReference type="ARBA" id="ARBA00022692"/>
    </source>
</evidence>
<keyword evidence="4 6" id="KW-1133">Transmembrane helix</keyword>
<dbReference type="RefSeq" id="WP_051195507.1">
    <property type="nucleotide sequence ID" value="NZ_FNUL01000008.1"/>
</dbReference>
<reference evidence="7 8" key="1">
    <citation type="submission" date="2016-10" db="EMBL/GenBank/DDBJ databases">
        <authorList>
            <person name="de Groot N.N."/>
        </authorList>
    </citation>
    <scope>NUCLEOTIDE SEQUENCE [LARGE SCALE GENOMIC DNA]</scope>
    <source>
        <strain evidence="7 8">D15d</strain>
    </source>
</reference>
<protein>
    <submittedName>
        <fullName evidence="7">Cell division protein FtsQ</fullName>
    </submittedName>
</protein>
<keyword evidence="5" id="KW-0131">Cell cycle</keyword>
<proteinExistence type="predicted"/>
<dbReference type="PANTHER" id="PTHR37820:SF1">
    <property type="entry name" value="CELL DIVISION PROTEIN FTSQ"/>
    <property type="match status" value="1"/>
</dbReference>
<dbReference type="InterPro" id="IPR050487">
    <property type="entry name" value="FtsQ_DivIB"/>
</dbReference>
<dbReference type="AlphaFoldDB" id="A0A1H5UU93"/>
<evidence type="ECO:0000256" key="2">
    <source>
        <dbReference type="ARBA" id="ARBA00022618"/>
    </source>
</evidence>
<keyword evidence="1" id="KW-1003">Cell membrane</keyword>
<keyword evidence="2 7" id="KW-0132">Cell division</keyword>
<keyword evidence="6" id="KW-0472">Membrane</keyword>
<evidence type="ECO:0000313" key="8">
    <source>
        <dbReference type="Proteomes" id="UP000236726"/>
    </source>
</evidence>
<dbReference type="STRING" id="1410661.GCA_000702205_01543"/>
<organism evidence="7 8">
    <name type="scientific">Lachnospira multipara</name>
    <dbReference type="NCBI Taxonomy" id="28051"/>
    <lineage>
        <taxon>Bacteria</taxon>
        <taxon>Bacillati</taxon>
        <taxon>Bacillota</taxon>
        <taxon>Clostridia</taxon>
        <taxon>Lachnospirales</taxon>
        <taxon>Lachnospiraceae</taxon>
        <taxon>Lachnospira</taxon>
    </lineage>
</organism>
<dbReference type="Proteomes" id="UP000236726">
    <property type="component" value="Unassembled WGS sequence"/>
</dbReference>
<keyword evidence="3 6" id="KW-0812">Transmembrane</keyword>
<name>A0A1H5UU93_9FIRM</name>
<evidence type="ECO:0000256" key="4">
    <source>
        <dbReference type="ARBA" id="ARBA00022989"/>
    </source>
</evidence>
<evidence type="ECO:0000256" key="5">
    <source>
        <dbReference type="ARBA" id="ARBA00023306"/>
    </source>
</evidence>